<keyword evidence="2" id="KW-1185">Reference proteome</keyword>
<evidence type="ECO:0000313" key="2">
    <source>
        <dbReference type="Proteomes" id="UP001398556"/>
    </source>
</evidence>
<dbReference type="EMBL" id="JBBYHU010000031">
    <property type="protein sequence ID" value="MEL1242047.1"/>
    <property type="molecule type" value="Genomic_DNA"/>
</dbReference>
<evidence type="ECO:0008006" key="3">
    <source>
        <dbReference type="Google" id="ProtNLM"/>
    </source>
</evidence>
<accession>A0ABU9HQZ4</accession>
<protein>
    <recommendedName>
        <fullName evidence="3">Restriction endonuclease</fullName>
    </recommendedName>
</protein>
<proteinExistence type="predicted"/>
<name>A0ABU9HQZ4_9FLAO</name>
<gene>
    <name evidence="1" type="ORF">AAEO59_13380</name>
</gene>
<reference evidence="1 2" key="1">
    <citation type="submission" date="2024-04" db="EMBL/GenBank/DDBJ databases">
        <title>Flavobacterium sp. DGU99 16S ribosomal RNA gene Genome sequencing and assembly.</title>
        <authorList>
            <person name="Park S."/>
        </authorList>
    </citation>
    <scope>NUCLEOTIDE SEQUENCE [LARGE SCALE GENOMIC DNA]</scope>
    <source>
        <strain evidence="1 2">DGU99</strain>
    </source>
</reference>
<comment type="caution">
    <text evidence="1">The sequence shown here is derived from an EMBL/GenBank/DDBJ whole genome shotgun (WGS) entry which is preliminary data.</text>
</comment>
<organism evidence="1 2">
    <name type="scientific">Flavobacterium flavipallidum</name>
    <dbReference type="NCBI Taxonomy" id="3139140"/>
    <lineage>
        <taxon>Bacteria</taxon>
        <taxon>Pseudomonadati</taxon>
        <taxon>Bacteroidota</taxon>
        <taxon>Flavobacteriia</taxon>
        <taxon>Flavobacteriales</taxon>
        <taxon>Flavobacteriaceae</taxon>
        <taxon>Flavobacterium</taxon>
    </lineage>
</organism>
<sequence length="416" mass="48510">MYRNSRNRIFSGNGSIGDYFKAKVQKIQSEINSASENYILNVSDEQYAQYLVDENSIEEPIIHFDDVYADHYEKEISAEDFPQTFHVYSGEKYKRKVIQFFVPVTGTTELLKYMPGINTITLGGGITNFEVEYGKLKLEVIDFYNDAKKIKQIYDDNVRYSHDKYSLLKKNIEEFNSSLYSWTIGEIRKRKNEFLAKNEFMSSLGVPLKKKENTPETFAIPKPALRTKIKIDKPEVKDSSFKPEPTITLEVYNQILKLINDVGKNFERLPSIYKDKGEEDLRDHIIMTLDPNFEYGSVTGETFNKTGKTDIQLRHDSSVVFIAECKFWTGEKGFLGTIDQLLNYLTWRDTKTSVIMFVRQKDFTSILTKVETITKTHINYIAFVSKSDENWFNYRFHLNGDRNREIKLAVQLFHIP</sequence>
<evidence type="ECO:0000313" key="1">
    <source>
        <dbReference type="EMBL" id="MEL1242047.1"/>
    </source>
</evidence>
<dbReference type="Proteomes" id="UP001398556">
    <property type="component" value="Unassembled WGS sequence"/>
</dbReference>
<dbReference type="RefSeq" id="WP_341701254.1">
    <property type="nucleotide sequence ID" value="NZ_JBBYHU010000031.1"/>
</dbReference>